<evidence type="ECO:0000313" key="1">
    <source>
        <dbReference type="EMBL" id="KKK76223.1"/>
    </source>
</evidence>
<dbReference type="AlphaFoldDB" id="A0A0F8Y4L9"/>
<reference evidence="1" key="1">
    <citation type="journal article" date="2015" name="Nature">
        <title>Complex archaea that bridge the gap between prokaryotes and eukaryotes.</title>
        <authorList>
            <person name="Spang A."/>
            <person name="Saw J.H."/>
            <person name="Jorgensen S.L."/>
            <person name="Zaremba-Niedzwiedzka K."/>
            <person name="Martijn J."/>
            <person name="Lind A.E."/>
            <person name="van Eijk R."/>
            <person name="Schleper C."/>
            <person name="Guy L."/>
            <person name="Ettema T.J."/>
        </authorList>
    </citation>
    <scope>NUCLEOTIDE SEQUENCE</scope>
</reference>
<accession>A0A0F8Y4L9</accession>
<comment type="caution">
    <text evidence="1">The sequence shown here is derived from an EMBL/GenBank/DDBJ whole genome shotgun (WGS) entry which is preliminary data.</text>
</comment>
<gene>
    <name evidence="1" type="ORF">LCGC14_2865830</name>
</gene>
<protein>
    <submittedName>
        <fullName evidence="1">Uncharacterized protein</fullName>
    </submittedName>
</protein>
<proteinExistence type="predicted"/>
<organism evidence="1">
    <name type="scientific">marine sediment metagenome</name>
    <dbReference type="NCBI Taxonomy" id="412755"/>
    <lineage>
        <taxon>unclassified sequences</taxon>
        <taxon>metagenomes</taxon>
        <taxon>ecological metagenomes</taxon>
    </lineage>
</organism>
<dbReference type="EMBL" id="LAZR01055503">
    <property type="protein sequence ID" value="KKK76223.1"/>
    <property type="molecule type" value="Genomic_DNA"/>
</dbReference>
<name>A0A0F8Y4L9_9ZZZZ</name>
<sequence>MNLKEQLANYAHSAWSGWMRYLFEKSTLNDDGTVTIPKWAVERWMKQSKTDYVELPEGEKESDREEADRMIAIFTRNS</sequence>